<dbReference type="Proteomes" id="UP000008864">
    <property type="component" value="Unassembled WGS sequence"/>
</dbReference>
<dbReference type="HOGENOM" id="CLU_3144022_0_0_1"/>
<evidence type="ECO:0000313" key="3">
    <source>
        <dbReference type="Proteomes" id="UP000008864"/>
    </source>
</evidence>
<proteinExistence type="predicted"/>
<dbReference type="VEuPathDB" id="FungiDB:TERG_03092"/>
<keyword evidence="3" id="KW-1185">Reference proteome</keyword>
<feature type="region of interest" description="Disordered" evidence="1">
    <location>
        <begin position="1"/>
        <end position="28"/>
    </location>
</feature>
<sequence>MVLRDVVDGIRKRATTEPMDDAEREGVEQTSTMALAERVSHFQRRSSRS</sequence>
<dbReference type="RefSeq" id="XP_047603994.1">
    <property type="nucleotide sequence ID" value="XM_047748021.1"/>
</dbReference>
<name>F2SMI2_TRIRC</name>
<evidence type="ECO:0000313" key="2">
    <source>
        <dbReference type="EMBL" id="EGD86834.2"/>
    </source>
</evidence>
<dbReference type="GeneID" id="71776839"/>
<gene>
    <name evidence="2" type="ORF">TERG_03092</name>
</gene>
<dbReference type="AlphaFoldDB" id="F2SMI2"/>
<accession>F2SMI2</accession>
<organism evidence="2 3">
    <name type="scientific">Trichophyton rubrum (strain ATCC MYA-4607 / CBS 118892)</name>
    <name type="common">Athlete's foot fungus</name>
    <dbReference type="NCBI Taxonomy" id="559305"/>
    <lineage>
        <taxon>Eukaryota</taxon>
        <taxon>Fungi</taxon>
        <taxon>Dikarya</taxon>
        <taxon>Ascomycota</taxon>
        <taxon>Pezizomycotina</taxon>
        <taxon>Eurotiomycetes</taxon>
        <taxon>Eurotiomycetidae</taxon>
        <taxon>Onygenales</taxon>
        <taxon>Arthrodermataceae</taxon>
        <taxon>Trichophyton</taxon>
    </lineage>
</organism>
<dbReference type="EMBL" id="GG700650">
    <property type="protein sequence ID" value="EGD86834.2"/>
    <property type="molecule type" value="Genomic_DNA"/>
</dbReference>
<reference evidence="3" key="1">
    <citation type="journal article" date="2012" name="MBio">
        <title>Comparative genome analysis of Trichophyton rubrum and related dermatophytes reveals candidate genes involved in infection.</title>
        <authorList>
            <person name="Martinez D.A."/>
            <person name="Oliver B.G."/>
            <person name="Graeser Y."/>
            <person name="Goldberg J.M."/>
            <person name="Li W."/>
            <person name="Martinez-Rossi N.M."/>
            <person name="Monod M."/>
            <person name="Shelest E."/>
            <person name="Barton R.C."/>
            <person name="Birch E."/>
            <person name="Brakhage A.A."/>
            <person name="Chen Z."/>
            <person name="Gurr S.J."/>
            <person name="Heiman D."/>
            <person name="Heitman J."/>
            <person name="Kosti I."/>
            <person name="Rossi A."/>
            <person name="Saif S."/>
            <person name="Samalova M."/>
            <person name="Saunders C.W."/>
            <person name="Shea T."/>
            <person name="Summerbell R.C."/>
            <person name="Xu J."/>
            <person name="Young S."/>
            <person name="Zeng Q."/>
            <person name="Birren B.W."/>
            <person name="Cuomo C.A."/>
            <person name="White T.C."/>
        </authorList>
    </citation>
    <scope>NUCLEOTIDE SEQUENCE [LARGE SCALE GENOMIC DNA]</scope>
    <source>
        <strain evidence="3">ATCC MYA-4607 / CBS 118892</strain>
    </source>
</reference>
<protein>
    <submittedName>
        <fullName evidence="2">Uncharacterized protein</fullName>
    </submittedName>
</protein>
<dbReference type="InParanoid" id="F2SMI2"/>
<feature type="compositionally biased region" description="Basic and acidic residues" evidence="1">
    <location>
        <begin position="1"/>
        <end position="15"/>
    </location>
</feature>
<evidence type="ECO:0000256" key="1">
    <source>
        <dbReference type="SAM" id="MobiDB-lite"/>
    </source>
</evidence>